<protein>
    <submittedName>
        <fullName evidence="2">Uncharacterized protein</fullName>
    </submittedName>
</protein>
<proteinExistence type="predicted"/>
<feature type="transmembrane region" description="Helical" evidence="1">
    <location>
        <begin position="101"/>
        <end position="121"/>
    </location>
</feature>
<dbReference type="Proteomes" id="UP001299068">
    <property type="component" value="Unassembled WGS sequence"/>
</dbReference>
<name>A0ABS7L314_CLOSR</name>
<accession>A0ABS7L314</accession>
<gene>
    <name evidence="2" type="ORF">K5V21_17385</name>
</gene>
<dbReference type="RefSeq" id="WP_221862341.1">
    <property type="nucleotide sequence ID" value="NZ_JAIKTU010000018.1"/>
</dbReference>
<keyword evidence="1" id="KW-0812">Transmembrane</keyword>
<dbReference type="EMBL" id="JAIKTU010000018">
    <property type="protein sequence ID" value="MBY0757207.1"/>
    <property type="molecule type" value="Genomic_DNA"/>
</dbReference>
<organism evidence="2 3">
    <name type="scientific">Clostridium sardiniense</name>
    <name type="common">Clostridium absonum</name>
    <dbReference type="NCBI Taxonomy" id="29369"/>
    <lineage>
        <taxon>Bacteria</taxon>
        <taxon>Bacillati</taxon>
        <taxon>Bacillota</taxon>
        <taxon>Clostridia</taxon>
        <taxon>Eubacteriales</taxon>
        <taxon>Clostridiaceae</taxon>
        <taxon>Clostridium</taxon>
    </lineage>
</organism>
<reference evidence="2 3" key="1">
    <citation type="journal article" date="2021" name="Cell Host Microbe">
        <title>in vivo commensal control of Clostridioides difficile virulence.</title>
        <authorList>
            <person name="Girinathan B.P."/>
            <person name="Dibenedetto N."/>
            <person name="Worley J.N."/>
            <person name="Peltier J."/>
            <person name="Arrieta-Ortiz M.L."/>
            <person name="Rupa Christinal Immanuel S."/>
            <person name="Lavin R."/>
            <person name="Delaney M.L."/>
            <person name="Cummins C."/>
            <person name="Hoffmann M."/>
            <person name="Luo Y."/>
            <person name="Gonzalez-Escalona N."/>
            <person name="Allard M."/>
            <person name="Onderdonk A.B."/>
            <person name="Gerber G.K."/>
            <person name="Sonenshein A.L."/>
            <person name="Baliga N."/>
            <person name="Dupuy B."/>
            <person name="Bry L."/>
        </authorList>
    </citation>
    <scope>NUCLEOTIDE SEQUENCE [LARGE SCALE GENOMIC DNA]</scope>
    <source>
        <strain evidence="2 3">DSM 599</strain>
    </source>
</reference>
<keyword evidence="3" id="KW-1185">Reference proteome</keyword>
<sequence length="254" mass="29175">MKKTYIQEMDYDKSFRDKNGNRWGYYSKKKIKKMYPNGGEKEIKIVGEVVEKKRSNDYILESDNKELKLGVVGYHKKGVNKVAGYMKCEEDEYVAIMKKNWLMFFIMLASVLTIAVGAIYFTKIDKGPSLDANANDYVSKLEKPENWDPNKIAIPGYPEIKAKEGDEFAYVALWNPDYNPVYFKFEIVLSDTNEVLYKTDLIPPGKAVTKIPLKKDMKPGTYDITIKISSYSLENYKTSMNGANVKTKLVILKD</sequence>
<keyword evidence="1" id="KW-1133">Transmembrane helix</keyword>
<keyword evidence="1" id="KW-0472">Membrane</keyword>
<comment type="caution">
    <text evidence="2">The sequence shown here is derived from an EMBL/GenBank/DDBJ whole genome shotgun (WGS) entry which is preliminary data.</text>
</comment>
<evidence type="ECO:0000313" key="2">
    <source>
        <dbReference type="EMBL" id="MBY0757207.1"/>
    </source>
</evidence>
<evidence type="ECO:0000313" key="3">
    <source>
        <dbReference type="Proteomes" id="UP001299068"/>
    </source>
</evidence>
<evidence type="ECO:0000256" key="1">
    <source>
        <dbReference type="SAM" id="Phobius"/>
    </source>
</evidence>